<proteinExistence type="predicted"/>
<organism evidence="2 3">
    <name type="scientific">Spiribacter salilacus</name>
    <dbReference type="NCBI Taxonomy" id="2664894"/>
    <lineage>
        <taxon>Bacteria</taxon>
        <taxon>Pseudomonadati</taxon>
        <taxon>Pseudomonadota</taxon>
        <taxon>Gammaproteobacteria</taxon>
        <taxon>Chromatiales</taxon>
        <taxon>Ectothiorhodospiraceae</taxon>
        <taxon>Spiribacter</taxon>
    </lineage>
</organism>
<dbReference type="Proteomes" id="UP000433788">
    <property type="component" value="Unassembled WGS sequence"/>
</dbReference>
<accession>A0A6N7QSE7</accession>
<protein>
    <submittedName>
        <fullName evidence="2">DUF4145 domain-containing protein</fullName>
    </submittedName>
</protein>
<dbReference type="AlphaFoldDB" id="A0A6N7QSE7"/>
<feature type="domain" description="DUF4145" evidence="1">
    <location>
        <begin position="111"/>
        <end position="199"/>
    </location>
</feature>
<keyword evidence="3" id="KW-1185">Reference proteome</keyword>
<name>A0A6N7QSE7_9GAMM</name>
<dbReference type="InterPro" id="IPR025285">
    <property type="entry name" value="DUF4145"/>
</dbReference>
<evidence type="ECO:0000259" key="1">
    <source>
        <dbReference type="Pfam" id="PF13643"/>
    </source>
</evidence>
<reference evidence="2 3" key="1">
    <citation type="submission" date="2019-11" db="EMBL/GenBank/DDBJ databases">
        <authorList>
            <person name="Zhang X.Y."/>
        </authorList>
    </citation>
    <scope>NUCLEOTIDE SEQUENCE [LARGE SCALE GENOMIC DNA]</scope>
    <source>
        <strain evidence="2 3">C176</strain>
    </source>
</reference>
<gene>
    <name evidence="2" type="ORF">GH984_07350</name>
</gene>
<dbReference type="EMBL" id="WJPP01000003">
    <property type="protein sequence ID" value="MRH78520.1"/>
    <property type="molecule type" value="Genomic_DNA"/>
</dbReference>
<evidence type="ECO:0000313" key="2">
    <source>
        <dbReference type="EMBL" id="MRH78520.1"/>
    </source>
</evidence>
<comment type="caution">
    <text evidence="2">The sequence shown here is derived from an EMBL/GenBank/DDBJ whole genome shotgun (WGS) entry which is preliminary data.</text>
</comment>
<sequence length="237" mass="25630">MAQLNPEQGTVTAKCPMCQGAVSSFEWTNREGVEYGAVARHVQSPRGELSVISHRLFRCAGCGSGALGVIDVGPRGIYPGPHPSLLAFTPESGEKLPLPASFPEALLKEFREAESCLGYGCYRAAAGLFRSVLEKTMRINGYDGKGFKNLPDKIDAAAGDGIITASRQKAAHEKIRVLGNDVLHDEWREIPEPDVKSAHHYAQRILEDLYDDRASVLAILERAGRLEPDVASGDSAD</sequence>
<dbReference type="Pfam" id="PF13643">
    <property type="entry name" value="DUF4145"/>
    <property type="match status" value="1"/>
</dbReference>
<evidence type="ECO:0000313" key="3">
    <source>
        <dbReference type="Proteomes" id="UP000433788"/>
    </source>
</evidence>